<feature type="compositionally biased region" description="Polar residues" evidence="1">
    <location>
        <begin position="93"/>
        <end position="106"/>
    </location>
</feature>
<proteinExistence type="predicted"/>
<accession>A0A197JSN2</accession>
<feature type="region of interest" description="Disordered" evidence="1">
    <location>
        <begin position="238"/>
        <end position="268"/>
    </location>
</feature>
<keyword evidence="3" id="KW-1185">Reference proteome</keyword>
<protein>
    <submittedName>
        <fullName evidence="2">Uncharacterized protein</fullName>
    </submittedName>
</protein>
<evidence type="ECO:0000313" key="2">
    <source>
        <dbReference type="EMBL" id="OAQ27973.1"/>
    </source>
</evidence>
<sequence>MYPLPDCNLPWIDTHANTFATTISAAFPLPAILGGADKSKFFQCCEAPGQCRFFTENEEPLLSCKGYGIIACAVGNSKYVCEFTRFPVTPTVTAGSAAKTPSTGDASQARDEEAMTCRQEGTLAITRSISCCPAQLSSLLANLQCTKRHGEGLDIPTCCKPGDDPNKCDASDTCQRQEWDFFSTVQGLRYTIYSGYIYPNTTEFGPSELACVEEVELGTPLAGNETCVPIEKSSCNLGGSPAGRPPPSPGPLISGNGKGSSNGGVSPMRKGKVYRGKGGFEKSVALLAFTPLLIQLLFL</sequence>
<dbReference type="EMBL" id="KV442052">
    <property type="protein sequence ID" value="OAQ27973.1"/>
    <property type="molecule type" value="Genomic_DNA"/>
</dbReference>
<dbReference type="Proteomes" id="UP000078512">
    <property type="component" value="Unassembled WGS sequence"/>
</dbReference>
<dbReference type="AlphaFoldDB" id="A0A197JSN2"/>
<name>A0A197JSN2_9FUNG</name>
<reference evidence="2 3" key="1">
    <citation type="submission" date="2016-05" db="EMBL/GenBank/DDBJ databases">
        <title>Genome sequencing reveals origins of a unique bacterial endosymbiosis in the earliest lineages of terrestrial Fungi.</title>
        <authorList>
            <consortium name="DOE Joint Genome Institute"/>
            <person name="Uehling J."/>
            <person name="Gryganskyi A."/>
            <person name="Hameed K."/>
            <person name="Tschaplinski T."/>
            <person name="Misztal P."/>
            <person name="Wu S."/>
            <person name="Desiro A."/>
            <person name="Vande Pol N."/>
            <person name="Du Z.-Y."/>
            <person name="Zienkiewicz A."/>
            <person name="Zienkiewicz K."/>
            <person name="Morin E."/>
            <person name="Tisserant E."/>
            <person name="Splivallo R."/>
            <person name="Hainaut M."/>
            <person name="Henrissat B."/>
            <person name="Ohm R."/>
            <person name="Kuo A."/>
            <person name="Yan J."/>
            <person name="Lipzen A."/>
            <person name="Nolan M."/>
            <person name="Labutti K."/>
            <person name="Barry K."/>
            <person name="Goldstein A."/>
            <person name="Labbe J."/>
            <person name="Schadt C."/>
            <person name="Tuskan G."/>
            <person name="Grigoriev I."/>
            <person name="Martin F."/>
            <person name="Vilgalys R."/>
            <person name="Bonito G."/>
        </authorList>
    </citation>
    <scope>NUCLEOTIDE SEQUENCE [LARGE SCALE GENOMIC DNA]</scope>
    <source>
        <strain evidence="2 3">AG-77</strain>
    </source>
</reference>
<organism evidence="2 3">
    <name type="scientific">Linnemannia elongata AG-77</name>
    <dbReference type="NCBI Taxonomy" id="1314771"/>
    <lineage>
        <taxon>Eukaryota</taxon>
        <taxon>Fungi</taxon>
        <taxon>Fungi incertae sedis</taxon>
        <taxon>Mucoromycota</taxon>
        <taxon>Mortierellomycotina</taxon>
        <taxon>Mortierellomycetes</taxon>
        <taxon>Mortierellales</taxon>
        <taxon>Mortierellaceae</taxon>
        <taxon>Linnemannia</taxon>
    </lineage>
</organism>
<evidence type="ECO:0000313" key="3">
    <source>
        <dbReference type="Proteomes" id="UP000078512"/>
    </source>
</evidence>
<feature type="region of interest" description="Disordered" evidence="1">
    <location>
        <begin position="93"/>
        <end position="112"/>
    </location>
</feature>
<evidence type="ECO:0000256" key="1">
    <source>
        <dbReference type="SAM" id="MobiDB-lite"/>
    </source>
</evidence>
<gene>
    <name evidence="2" type="ORF">K457DRAFT_896995</name>
</gene>
<dbReference type="OrthoDB" id="2390738at2759"/>